<protein>
    <submittedName>
        <fullName evidence="1">Uncharacterized protein</fullName>
    </submittedName>
</protein>
<accession>A0A5B8JXP2</accession>
<reference evidence="1 2" key="1">
    <citation type="journal article" date="2019" name="Microbiol. Resour. Announc.">
        <title>Complete Genome Sequences of Three Mycoplasma anserisalpingitis (Mycoplasma sp. 1220) Strains.</title>
        <authorList>
            <person name="Grozner D."/>
            <person name="Forro B."/>
            <person name="Kovacs A.B."/>
            <person name="Marton S."/>
            <person name="Banyai K."/>
            <person name="Kreizinger Z."/>
            <person name="Sulyok K.M."/>
            <person name="Gyuranecz M."/>
        </authorList>
    </citation>
    <scope>NUCLEOTIDE SEQUENCE [LARGE SCALE GENOMIC DNA]</scope>
    <source>
        <strain evidence="1 2">ATCC:BAA-2147</strain>
    </source>
</reference>
<dbReference type="EMBL" id="CP042295">
    <property type="protein sequence ID" value="QDY87030.1"/>
    <property type="molecule type" value="Genomic_DNA"/>
</dbReference>
<keyword evidence="2" id="KW-1185">Reference proteome</keyword>
<dbReference type="OrthoDB" id="398176at2"/>
<proteinExistence type="predicted"/>
<sequence>MMIENTENYNDTIICIKSKIKKDESKHYMVKNSSDEIEFLHDKVANNRILKENQMTILHFNECLDFFKDGLRFSRVSEIIGFQTHTIRKFLKIATSNDGISLKKAKKVCRNCDQYINYVNYIDFQLIAEHLMFYKSKRTRLHSKTIQNRWEDFINFWNEEVRQYKTDKSNKNIKLSARDIVYKFASLYPNSKCPTISLVYKWLKVNAYNLNSNNEIKLVRKHNKRNKK</sequence>
<dbReference type="RefSeq" id="WP_146368605.1">
    <property type="nucleotide sequence ID" value="NZ_CP042295.1"/>
</dbReference>
<evidence type="ECO:0000313" key="1">
    <source>
        <dbReference type="EMBL" id="QDY87030.1"/>
    </source>
</evidence>
<dbReference type="AlphaFoldDB" id="A0A5B8JXP2"/>
<evidence type="ECO:0000313" key="2">
    <source>
        <dbReference type="Proteomes" id="UP000318927"/>
    </source>
</evidence>
<organism evidence="1 2">
    <name type="scientific">Mycoplasma anserisalpingitidis</name>
    <dbReference type="NCBI Taxonomy" id="519450"/>
    <lineage>
        <taxon>Bacteria</taxon>
        <taxon>Bacillati</taxon>
        <taxon>Mycoplasmatota</taxon>
        <taxon>Mollicutes</taxon>
        <taxon>Mycoplasmataceae</taxon>
        <taxon>Mycoplasma</taxon>
    </lineage>
</organism>
<dbReference type="Proteomes" id="UP000318927">
    <property type="component" value="Chromosome"/>
</dbReference>
<gene>
    <name evidence="1" type="ORF">FRW55_02580</name>
</gene>
<dbReference type="KEGG" id="mans:FRW55_02580"/>
<name>A0A5B8JXP2_9MOLU</name>